<evidence type="ECO:0000256" key="1">
    <source>
        <dbReference type="ARBA" id="ARBA00022450"/>
    </source>
</evidence>
<dbReference type="InterPro" id="IPR014030">
    <property type="entry name" value="Ketoacyl_synth_N"/>
</dbReference>
<dbReference type="Gene3D" id="3.40.50.1820">
    <property type="entry name" value="alpha/beta hydrolase"/>
    <property type="match status" value="1"/>
</dbReference>
<dbReference type="SUPFAM" id="SSF47336">
    <property type="entry name" value="ACP-like"/>
    <property type="match status" value="1"/>
</dbReference>
<evidence type="ECO:0000256" key="2">
    <source>
        <dbReference type="ARBA" id="ARBA00022553"/>
    </source>
</evidence>
<dbReference type="EMBL" id="JRES01001625">
    <property type="protein sequence ID" value="KNC21351.1"/>
    <property type="molecule type" value="Genomic_DNA"/>
</dbReference>
<evidence type="ECO:0000256" key="5">
    <source>
        <dbReference type="PROSITE-ProRule" id="PRU01363"/>
    </source>
</evidence>
<gene>
    <name evidence="9" type="ORF">FF38_13054</name>
</gene>
<dbReference type="Pfam" id="PF13602">
    <property type="entry name" value="ADH_zinc_N_2"/>
    <property type="match status" value="1"/>
</dbReference>
<dbReference type="Pfam" id="PF16197">
    <property type="entry name" value="KAsynt_C_assoc"/>
    <property type="match status" value="1"/>
</dbReference>
<dbReference type="InterPro" id="IPR009081">
    <property type="entry name" value="PP-bd_ACP"/>
</dbReference>
<dbReference type="PROSITE" id="PS52019">
    <property type="entry name" value="PKS_MFAS_DH"/>
    <property type="match status" value="1"/>
</dbReference>
<dbReference type="Gene3D" id="3.10.129.110">
    <property type="entry name" value="Polyketide synthase dehydratase"/>
    <property type="match status" value="1"/>
</dbReference>
<dbReference type="InterPro" id="IPR016035">
    <property type="entry name" value="Acyl_Trfase/lysoPLipase"/>
</dbReference>
<dbReference type="SMART" id="SM00822">
    <property type="entry name" value="PKS_KR"/>
    <property type="match status" value="1"/>
</dbReference>
<comment type="caution">
    <text evidence="9">The sequence shown here is derived from an EMBL/GenBank/DDBJ whole genome shotgun (WGS) entry which is preliminary data.</text>
</comment>
<dbReference type="InterPro" id="IPR016036">
    <property type="entry name" value="Malonyl_transacylase_ACP-bd"/>
</dbReference>
<dbReference type="SMART" id="SM00829">
    <property type="entry name" value="PKS_ER"/>
    <property type="match status" value="1"/>
</dbReference>
<keyword evidence="2" id="KW-0597">Phosphoprotein</keyword>
<proteinExistence type="predicted"/>
<dbReference type="OMA" id="TFIEEMY"/>
<feature type="domain" description="PKS/mFAS DH" evidence="8">
    <location>
        <begin position="855"/>
        <end position="1133"/>
    </location>
</feature>
<dbReference type="InterPro" id="IPR016039">
    <property type="entry name" value="Thiolase-like"/>
</dbReference>
<dbReference type="OrthoDB" id="329835at2759"/>
<sequence length="2361" mass="264144">MSGKIKLEDNSNDIVITGVSGLYPNSKNVKEFEYNLYNKIDMIDDLETRWKHIYPGVPRMLGKIPYLNKFDATFFGIHQSQADQMDFQMRILLEESYKAIMDAGVNPTSLRNTNTGVYIAACASESDSFLMYCENSENGFGLLGSSKSLLANRISFVLGLNGPSQICDTACSSSMYALNIAYEHMKNGIIDAAIVGGTNGMICPFITAKFAKLGVLSLTGKCRPFDDDANGYVRSEAISCIFLQRKRDAKRVYGTLVHSATNCDGFKAEGLTYPSGHMQMKLLSKFYDDINLDLNELGYMEAHSTGTVVGDPEECKAIDQSICKRRNSPLHIGSVKSNCGHAEGSSGIVSLTKVLFTLNNNCIPPNINFSKPRKAIEGIQEGRLLVVTEKTELKKPYVCINSFGFGGANAHALLKQHTNEHPVPSYGENDLPYLLTWSSRTEENIKTVFDSIESQPFNLEHLALMHSSQAGGIKGMLYRGYNILKSKNQTSKPEGLSRLVQYNDGVKYPIVWVFSGMGSQWVGMGRDLMKIKVCSESILKSHATLKSKGLDLINILTSDNIDTYENILHCFVGIAAIQIALTDLLRLLQIKPDFIIGHSAGEVGCSYADGCLTAEQAILAAYYRGKVSIDVQTIRGSMAAVGLGFRDIKPMLPSTITVACHNSSESCTISGPVDDVSSFVEFLKSKNIFAKEVPCGNIAYHSKYIQQFAPELLKHLKEVITNPKLRSERWISTSVPSDKWLLNDSKFCSAEYHTNNLRNSVLFEEAATYLPKNTIMIEVAPHSLLQSIMKTCNPDGIYIGLTRRNAKNNALHLLESLGNLYINGCELSINELYPPVKWPVSRGTPSLSNFIEFDHSYDHVINFYEDDCIKTGNKTITIAPNSEHKYLFGHEIDGRPLVPATFYIESVWKSFAIMHGTLDFETFDVEFENVRFLRATTLSAKDQIKLQVSIQRGTGVFEITESKTIIASGVIRKIPEKSQPPAISSKPRKENVILMKKDFYKELKLRGYHYNGDFQSVELAYGDGSYGKINWFHNWVAFMDCMLQLSIVQNDSRNLALPVKLRSMRIYANYHKNTFGDNCEIEAYANSNRVVAGGIEIIDLKASHVQRRKPPGEPVLEKYQFIPNFEAPRLTANDISRCCIQLYLENFSVTKCSVLQAVNSPERDFVFLNGLMQAINDLPTVQGGYMVLNMSPNLNFTQDSQESSNIKYISSVEELEGSADILLLDETNLTSDLLMLESKVSANSMVLIKTTRQSTLENSNLQKNYYLISLLPCLNSSFSILILLKRQPIKQLAEENAERFIKISEYDNKFQWINELKSVIGKRVVLVAENEKHNGLIGLVNCLRKEPETPNIRCVFIDDMSAPGFDPNLPFYKNQLKLGLAINVYRQGQWGSYRHLELKPVYPAIEHRDHICGAIGNIGDFSTLHWQEGPFSQNNNKIRIAYSALNFRDVMHASGRLSAEDIGLTRLEQSYIFGLEYSGIDEKSGKPVMGMALHSAVASHMEPNSMISWEVPNQWTLREAATVPVVYTTVYYAFFYTVDIRTGKDILIHSGSGGVGIAAIRTAIAYGLEVYTTVSTLEKKKFLLQTFPQLKEENIGNSRDCSFEEMIKVRTHGRGVDFILNSLSEDKLKASLRCLAPNGHFLEIGKFDMANDSNIGLGVFFQGQSFHAILADKLEQYAPQLLDKIKRHVAEDIQNGIVKPLPSTIFKPSELEHAFRYLMTAKHIGKVLIEIRPDVSSPATYPVSVTPKVYFHKELVYVVPGGLGGFGLELVDWMILRGARKIVLNSRRGLSDNYQKHRISIWNSYECQIRVNTSDITKENGCLELLTDSMKLGSIGGILNLAVLLKDGIFSNQTIESFQQSMAPKAFATKYLDKLSRKLCPKLHCFVIFSSVSCGRGNAGQTNYGMANSMMERIVEERVSHGYPAKAIQWGAIGEVGLVAVMAEGKIDLNIGGTLQQRISSCLEVLDVLMTSPDPIVCSMVVAEKKIMADSQTALQFVLNTLSLTQLKSISVNSTLSELGMDSLMGVEIKQTLERNFDITLSPAELRALTIERLKELSELHKKKSVDADTNDDNSNFLTLMESFYFNVTLETINSDYMLPVNNVKLQSDPVIIFPGIEGICTKIWTQIGMQLKSPAYVVQFLTKFDSNNFISVVKYTVDSIAKLLNDRGIKKFRIVAYSFGTLIAHIVIKNLEKLGYTGSIIYIDGSPIWVENISKEMKTMKTFEIEKQVILLTLKSILTPEQMVNFHKILSDNSNLETIFWNIKQNLTINNVDECLHYLNAVLSVTEAVMQSEMFKSVEIIESKLLMISPTKLLQPNLDKFYGLKPVTRNVIDVTTLEGDHQTILQNVQIPKLINQYFDK</sequence>
<dbReference type="PROSITE" id="PS50075">
    <property type="entry name" value="CARRIER"/>
    <property type="match status" value="1"/>
</dbReference>
<dbReference type="InterPro" id="IPR013968">
    <property type="entry name" value="PKS_KR"/>
</dbReference>
<keyword evidence="1" id="KW-0596">Phosphopantetheine</keyword>
<protein>
    <submittedName>
        <fullName evidence="9">Uncharacterized protein</fullName>
    </submittedName>
</protein>
<dbReference type="SMART" id="SM00825">
    <property type="entry name" value="PKS_KS"/>
    <property type="match status" value="1"/>
</dbReference>
<dbReference type="InterPro" id="IPR049391">
    <property type="entry name" value="FAS_pseudo-KR"/>
</dbReference>
<dbReference type="SUPFAM" id="SSF53901">
    <property type="entry name" value="Thiolase-like"/>
    <property type="match status" value="1"/>
</dbReference>
<dbReference type="InterPro" id="IPR020843">
    <property type="entry name" value="ER"/>
</dbReference>
<dbReference type="GO" id="GO:0016491">
    <property type="term" value="F:oxidoreductase activity"/>
    <property type="evidence" value="ECO:0007669"/>
    <property type="project" value="InterPro"/>
</dbReference>
<dbReference type="Proteomes" id="UP000037069">
    <property type="component" value="Unassembled WGS sequence"/>
</dbReference>
<dbReference type="InterPro" id="IPR029058">
    <property type="entry name" value="AB_hydrolase_fold"/>
</dbReference>
<feature type="domain" description="Carrier" evidence="6">
    <location>
        <begin position="1988"/>
        <end position="2065"/>
    </location>
</feature>
<dbReference type="InterPro" id="IPR032821">
    <property type="entry name" value="PKS_assoc"/>
</dbReference>
<dbReference type="CDD" id="cd00833">
    <property type="entry name" value="PKS"/>
    <property type="match status" value="1"/>
</dbReference>
<evidence type="ECO:0000259" key="7">
    <source>
        <dbReference type="PROSITE" id="PS52004"/>
    </source>
</evidence>
<dbReference type="Gene3D" id="3.40.366.10">
    <property type="entry name" value="Malonyl-Coenzyme A Acyl Carrier Protein, domain 2"/>
    <property type="match status" value="1"/>
</dbReference>
<dbReference type="InterPro" id="IPR036291">
    <property type="entry name" value="NAD(P)-bd_dom_sf"/>
</dbReference>
<dbReference type="InterPro" id="IPR001227">
    <property type="entry name" value="Ac_transferase_dom_sf"/>
</dbReference>
<feature type="region of interest" description="C-terminal hotdog fold" evidence="5">
    <location>
        <begin position="991"/>
        <end position="1133"/>
    </location>
</feature>
<dbReference type="Pfam" id="PF21089">
    <property type="entry name" value="PKS_DH_N"/>
    <property type="match status" value="1"/>
</dbReference>
<dbReference type="CDD" id="cd05195">
    <property type="entry name" value="enoyl_red"/>
    <property type="match status" value="1"/>
</dbReference>
<dbReference type="PROSITE" id="PS52004">
    <property type="entry name" value="KS3_2"/>
    <property type="match status" value="1"/>
</dbReference>
<dbReference type="Pfam" id="PF00109">
    <property type="entry name" value="ketoacyl-synt"/>
    <property type="match status" value="1"/>
</dbReference>
<accession>A0A0L0BMT1</accession>
<dbReference type="Pfam" id="PF21149">
    <property type="entry name" value="FAS_pseudo-KR"/>
    <property type="match status" value="1"/>
</dbReference>
<dbReference type="InterPro" id="IPR020841">
    <property type="entry name" value="PKS_Beta-ketoAc_synthase_dom"/>
</dbReference>
<dbReference type="Pfam" id="PF08659">
    <property type="entry name" value="KR"/>
    <property type="match status" value="1"/>
</dbReference>
<dbReference type="InterPro" id="IPR011032">
    <property type="entry name" value="GroES-like_sf"/>
</dbReference>
<keyword evidence="3" id="KW-0808">Transferase</keyword>
<dbReference type="GO" id="GO:0006633">
    <property type="term" value="P:fatty acid biosynthetic process"/>
    <property type="evidence" value="ECO:0007669"/>
    <property type="project" value="UniProtKB-UniPathway"/>
</dbReference>
<dbReference type="Gene3D" id="3.40.47.10">
    <property type="match status" value="1"/>
</dbReference>
<dbReference type="PANTHER" id="PTHR43775:SF23">
    <property type="entry name" value="FATTY ACID SYNTHASE 3"/>
    <property type="match status" value="1"/>
</dbReference>
<dbReference type="GO" id="GO:0031177">
    <property type="term" value="F:phosphopantetheine binding"/>
    <property type="evidence" value="ECO:0007669"/>
    <property type="project" value="InterPro"/>
</dbReference>
<dbReference type="InterPro" id="IPR057326">
    <property type="entry name" value="KR_dom"/>
</dbReference>
<feature type="active site" description="Proton acceptor; for dehydratase activity" evidence="5">
    <location>
        <position position="890"/>
    </location>
</feature>
<dbReference type="Pfam" id="PF00550">
    <property type="entry name" value="PP-binding"/>
    <property type="match status" value="1"/>
</dbReference>
<dbReference type="UniPathway" id="UPA00094"/>
<evidence type="ECO:0000256" key="3">
    <source>
        <dbReference type="ARBA" id="ARBA00022679"/>
    </source>
</evidence>
<dbReference type="SUPFAM" id="SSF51735">
    <property type="entry name" value="NAD(P)-binding Rossmann-fold domains"/>
    <property type="match status" value="2"/>
</dbReference>
<dbReference type="InterPro" id="IPR049900">
    <property type="entry name" value="PKS_mFAS_DH"/>
</dbReference>
<dbReference type="GO" id="GO:0004312">
    <property type="term" value="F:fatty acid synthase activity"/>
    <property type="evidence" value="ECO:0007669"/>
    <property type="project" value="TreeGrafter"/>
</dbReference>
<reference evidence="9 10" key="1">
    <citation type="journal article" date="2015" name="Nat. Commun.">
        <title>Lucilia cuprina genome unlocks parasitic fly biology to underpin future interventions.</title>
        <authorList>
            <person name="Anstead C.A."/>
            <person name="Korhonen P.K."/>
            <person name="Young N.D."/>
            <person name="Hall R.S."/>
            <person name="Jex A.R."/>
            <person name="Murali S.C."/>
            <person name="Hughes D.S."/>
            <person name="Lee S.F."/>
            <person name="Perry T."/>
            <person name="Stroehlein A.J."/>
            <person name="Ansell B.R."/>
            <person name="Breugelmans B."/>
            <person name="Hofmann A."/>
            <person name="Qu J."/>
            <person name="Dugan S."/>
            <person name="Lee S.L."/>
            <person name="Chao H."/>
            <person name="Dinh H."/>
            <person name="Han Y."/>
            <person name="Doddapaneni H.V."/>
            <person name="Worley K.C."/>
            <person name="Muzny D.M."/>
            <person name="Ioannidis P."/>
            <person name="Waterhouse R.M."/>
            <person name="Zdobnov E.M."/>
            <person name="James P.J."/>
            <person name="Bagnall N.H."/>
            <person name="Kotze A.C."/>
            <person name="Gibbs R.A."/>
            <person name="Richards S."/>
            <person name="Batterham P."/>
            <person name="Gasser R.B."/>
        </authorList>
    </citation>
    <scope>NUCLEOTIDE SEQUENCE [LARGE SCALE GENOMIC DNA]</scope>
    <source>
        <strain evidence="9 10">LS</strain>
        <tissue evidence="9">Full body</tissue>
    </source>
</reference>
<keyword evidence="4" id="KW-0511">Multifunctional enzyme</keyword>
<dbReference type="InterPro" id="IPR042104">
    <property type="entry name" value="PKS_dehydratase_sf"/>
</dbReference>
<evidence type="ECO:0000259" key="6">
    <source>
        <dbReference type="PROSITE" id="PS50075"/>
    </source>
</evidence>
<evidence type="ECO:0000313" key="9">
    <source>
        <dbReference type="EMBL" id="KNC21351.1"/>
    </source>
</evidence>
<dbReference type="Pfam" id="PF00698">
    <property type="entry name" value="Acyl_transf_1"/>
    <property type="match status" value="1"/>
</dbReference>
<dbReference type="InterPro" id="IPR014031">
    <property type="entry name" value="Ketoacyl_synth_C"/>
</dbReference>
<feature type="domain" description="Ketosynthase family 3 (KS3)" evidence="7">
    <location>
        <begin position="11"/>
        <end position="416"/>
    </location>
</feature>
<dbReference type="SMART" id="SM00823">
    <property type="entry name" value="PKS_PP"/>
    <property type="match status" value="1"/>
</dbReference>
<dbReference type="Gene3D" id="3.90.180.10">
    <property type="entry name" value="Medium-chain alcohol dehydrogenases, catalytic domain"/>
    <property type="match status" value="1"/>
</dbReference>
<dbReference type="InterPro" id="IPR036736">
    <property type="entry name" value="ACP-like_sf"/>
</dbReference>
<dbReference type="Pfam" id="PF02801">
    <property type="entry name" value="Ketoacyl-synt_C"/>
    <property type="match status" value="1"/>
</dbReference>
<dbReference type="Gene3D" id="1.10.1200.10">
    <property type="entry name" value="ACP-like"/>
    <property type="match status" value="1"/>
</dbReference>
<dbReference type="STRING" id="7375.A0A0L0BMT1"/>
<evidence type="ECO:0000259" key="8">
    <source>
        <dbReference type="PROSITE" id="PS52019"/>
    </source>
</evidence>
<evidence type="ECO:0000313" key="10">
    <source>
        <dbReference type="Proteomes" id="UP000037069"/>
    </source>
</evidence>
<dbReference type="SMART" id="SM00827">
    <property type="entry name" value="PKS_AT"/>
    <property type="match status" value="1"/>
</dbReference>
<dbReference type="InterPro" id="IPR050091">
    <property type="entry name" value="PKS_NRPS_Biosynth_Enz"/>
</dbReference>
<evidence type="ECO:0000256" key="4">
    <source>
        <dbReference type="ARBA" id="ARBA00023268"/>
    </source>
</evidence>
<keyword evidence="10" id="KW-1185">Reference proteome</keyword>
<dbReference type="SUPFAM" id="SSF52151">
    <property type="entry name" value="FabD/lysophospholipase-like"/>
    <property type="match status" value="1"/>
</dbReference>
<dbReference type="InterPro" id="IPR020806">
    <property type="entry name" value="PKS_PP-bd"/>
</dbReference>
<dbReference type="SUPFAM" id="SSF53474">
    <property type="entry name" value="alpha/beta-Hydrolases"/>
    <property type="match status" value="1"/>
</dbReference>
<dbReference type="InterPro" id="IPR049552">
    <property type="entry name" value="PKS_DH_N"/>
</dbReference>
<name>A0A0L0BMT1_LUCCU</name>
<feature type="region of interest" description="N-terminal hotdog fold" evidence="5">
    <location>
        <begin position="855"/>
        <end position="979"/>
    </location>
</feature>
<organism evidence="9 10">
    <name type="scientific">Lucilia cuprina</name>
    <name type="common">Green bottle fly</name>
    <name type="synonym">Australian sheep blowfly</name>
    <dbReference type="NCBI Taxonomy" id="7375"/>
    <lineage>
        <taxon>Eukaryota</taxon>
        <taxon>Metazoa</taxon>
        <taxon>Ecdysozoa</taxon>
        <taxon>Arthropoda</taxon>
        <taxon>Hexapoda</taxon>
        <taxon>Insecta</taxon>
        <taxon>Pterygota</taxon>
        <taxon>Neoptera</taxon>
        <taxon>Endopterygota</taxon>
        <taxon>Diptera</taxon>
        <taxon>Brachycera</taxon>
        <taxon>Muscomorpha</taxon>
        <taxon>Oestroidea</taxon>
        <taxon>Calliphoridae</taxon>
        <taxon>Luciliinae</taxon>
        <taxon>Lucilia</taxon>
    </lineage>
</organism>
<dbReference type="SUPFAM" id="SSF50129">
    <property type="entry name" value="GroES-like"/>
    <property type="match status" value="1"/>
</dbReference>
<feature type="active site" description="Proton donor; for dehydratase activity" evidence="5">
    <location>
        <position position="1040"/>
    </location>
</feature>
<dbReference type="SUPFAM" id="SSF55048">
    <property type="entry name" value="Probable ACP-binding domain of malonyl-CoA ACP transacylase"/>
    <property type="match status" value="1"/>
</dbReference>
<dbReference type="PANTHER" id="PTHR43775">
    <property type="entry name" value="FATTY ACID SYNTHASE"/>
    <property type="match status" value="1"/>
</dbReference>
<dbReference type="Gene3D" id="3.30.70.3290">
    <property type="match status" value="1"/>
</dbReference>
<dbReference type="InterPro" id="IPR014043">
    <property type="entry name" value="Acyl_transferase_dom"/>
</dbReference>
<dbReference type="Gene3D" id="3.40.50.720">
    <property type="entry name" value="NAD(P)-binding Rossmann-like Domain"/>
    <property type="match status" value="1"/>
</dbReference>